<evidence type="ECO:0000313" key="7">
    <source>
        <dbReference type="EMBL" id="QJA06005.1"/>
    </source>
</evidence>
<dbReference type="AlphaFoldDB" id="A0A6H1WS10"/>
<dbReference type="GO" id="GO:0003723">
    <property type="term" value="F:RNA binding"/>
    <property type="evidence" value="ECO:0007669"/>
    <property type="project" value="TreeGrafter"/>
</dbReference>
<dbReference type="EMBL" id="CP042909">
    <property type="protein sequence ID" value="QJA06005.1"/>
    <property type="molecule type" value="Genomic_DNA"/>
</dbReference>
<dbReference type="Gene3D" id="3.30.230.10">
    <property type="match status" value="1"/>
</dbReference>
<accession>A0A6H1WS10</accession>
<organism evidence="7 8">
    <name type="scientific">Thermosulfurimonas marina</name>
    <dbReference type="NCBI Taxonomy" id="2047767"/>
    <lineage>
        <taxon>Bacteria</taxon>
        <taxon>Pseudomonadati</taxon>
        <taxon>Thermodesulfobacteriota</taxon>
        <taxon>Thermodesulfobacteria</taxon>
        <taxon>Thermodesulfobacteriales</taxon>
        <taxon>Thermodesulfobacteriaceae</taxon>
        <taxon>Thermosulfurimonas</taxon>
    </lineage>
</organism>
<dbReference type="InterPro" id="IPR000754">
    <property type="entry name" value="Ribosomal_uS9"/>
</dbReference>
<keyword evidence="2 5" id="KW-0689">Ribosomal protein</keyword>
<dbReference type="Pfam" id="PF00380">
    <property type="entry name" value="Ribosomal_S9"/>
    <property type="match status" value="1"/>
</dbReference>
<proteinExistence type="inferred from homology"/>
<evidence type="ECO:0000256" key="2">
    <source>
        <dbReference type="ARBA" id="ARBA00022980"/>
    </source>
</evidence>
<dbReference type="PROSITE" id="PS00360">
    <property type="entry name" value="RIBOSOMAL_S9"/>
    <property type="match status" value="1"/>
</dbReference>
<dbReference type="PANTHER" id="PTHR21569:SF1">
    <property type="entry name" value="SMALL RIBOSOMAL SUBUNIT PROTEIN US9M"/>
    <property type="match status" value="1"/>
</dbReference>
<evidence type="ECO:0000313" key="8">
    <source>
        <dbReference type="Proteomes" id="UP000501253"/>
    </source>
</evidence>
<gene>
    <name evidence="5 7" type="primary">rpsI</name>
    <name evidence="7" type="ORF">FVE67_03975</name>
</gene>
<reference evidence="7 8" key="1">
    <citation type="submission" date="2019-08" db="EMBL/GenBank/DDBJ databases">
        <title>Complete genome sequence of Thermosulfurimonas marina SU872T, an anaerobic thermophilic chemolithoautotrophic bacterium isolated from a shallow marine hydrothermal vent.</title>
        <authorList>
            <person name="Allioux M."/>
            <person name="Jebbar M."/>
            <person name="Slobodkina G."/>
            <person name="Slobodkin A."/>
            <person name="Moalic Y."/>
            <person name="Frolova A."/>
            <person name="Shao Z."/>
            <person name="Alain K."/>
        </authorList>
    </citation>
    <scope>NUCLEOTIDE SEQUENCE [LARGE SCALE GENOMIC DNA]</scope>
    <source>
        <strain evidence="7 8">SU872</strain>
    </source>
</reference>
<comment type="similarity">
    <text evidence="1 5 6">Belongs to the universal ribosomal protein uS9 family.</text>
</comment>
<name>A0A6H1WS10_9BACT</name>
<dbReference type="HAMAP" id="MF_00532_B">
    <property type="entry name" value="Ribosomal_uS9_B"/>
    <property type="match status" value="1"/>
</dbReference>
<dbReference type="GO" id="GO:0022627">
    <property type="term" value="C:cytosolic small ribosomal subunit"/>
    <property type="evidence" value="ECO:0007669"/>
    <property type="project" value="TreeGrafter"/>
</dbReference>
<dbReference type="RefSeq" id="WP_168719359.1">
    <property type="nucleotide sequence ID" value="NZ_CP042909.1"/>
</dbReference>
<evidence type="ECO:0000256" key="3">
    <source>
        <dbReference type="ARBA" id="ARBA00023274"/>
    </source>
</evidence>
<dbReference type="InterPro" id="IPR020574">
    <property type="entry name" value="Ribosomal_uS9_CS"/>
</dbReference>
<dbReference type="KEGG" id="tmai:FVE67_03975"/>
<dbReference type="Proteomes" id="UP000501253">
    <property type="component" value="Chromosome"/>
</dbReference>
<evidence type="ECO:0000256" key="5">
    <source>
        <dbReference type="HAMAP-Rule" id="MF_00532"/>
    </source>
</evidence>
<evidence type="ECO:0000256" key="4">
    <source>
        <dbReference type="ARBA" id="ARBA00035259"/>
    </source>
</evidence>
<evidence type="ECO:0000256" key="6">
    <source>
        <dbReference type="RuleBase" id="RU003815"/>
    </source>
</evidence>
<evidence type="ECO:0000256" key="1">
    <source>
        <dbReference type="ARBA" id="ARBA00005251"/>
    </source>
</evidence>
<keyword evidence="3 5" id="KW-0687">Ribonucleoprotein</keyword>
<dbReference type="InterPro" id="IPR023035">
    <property type="entry name" value="Ribosomal_uS9_bac/plastid"/>
</dbReference>
<dbReference type="GO" id="GO:0003735">
    <property type="term" value="F:structural constituent of ribosome"/>
    <property type="evidence" value="ECO:0007669"/>
    <property type="project" value="InterPro"/>
</dbReference>
<dbReference type="GO" id="GO:0006412">
    <property type="term" value="P:translation"/>
    <property type="evidence" value="ECO:0007669"/>
    <property type="project" value="UniProtKB-UniRule"/>
</dbReference>
<protein>
    <recommendedName>
        <fullName evidence="4 5">Small ribosomal subunit protein uS9</fullName>
    </recommendedName>
</protein>
<dbReference type="PANTHER" id="PTHR21569">
    <property type="entry name" value="RIBOSOMAL PROTEIN S9"/>
    <property type="match status" value="1"/>
</dbReference>
<dbReference type="FunFam" id="3.30.230.10:FF:000001">
    <property type="entry name" value="30S ribosomal protein S9"/>
    <property type="match status" value="1"/>
</dbReference>
<dbReference type="SUPFAM" id="SSF54211">
    <property type="entry name" value="Ribosomal protein S5 domain 2-like"/>
    <property type="match status" value="1"/>
</dbReference>
<dbReference type="InterPro" id="IPR014721">
    <property type="entry name" value="Ribsml_uS5_D2-typ_fold_subgr"/>
</dbReference>
<dbReference type="InterPro" id="IPR020568">
    <property type="entry name" value="Ribosomal_Su5_D2-typ_SF"/>
</dbReference>
<keyword evidence="8" id="KW-1185">Reference proteome</keyword>
<dbReference type="NCBIfam" id="NF001099">
    <property type="entry name" value="PRK00132.1"/>
    <property type="match status" value="1"/>
</dbReference>
<sequence length="133" mass="15332">MAETQERYYATGKRKTAIARVWLRPGNGRIVVNQKDFDEYFYDHIVARYIVEQPFRLTGTEGKFDVICTVKGGGKNAQAEAIRHGIAKALTEYHPDYRPPLKKAGLLTRDARVKERKKYGLRGARRGQQYSKR</sequence>